<geneLocation type="chloroplast" evidence="5"/>
<comment type="subcellular location">
    <subcellularLocation>
        <location evidence="4">Plastid</location>
        <location evidence="4">Chloroplast</location>
    </subcellularLocation>
</comment>
<dbReference type="InterPro" id="IPR020592">
    <property type="entry name" value="Ribosomal_bS16_CS"/>
</dbReference>
<keyword evidence="3 4" id="KW-0687">Ribonucleoprotein</keyword>
<comment type="similarity">
    <text evidence="1 4">Belongs to the bacterial ribosomal protein bS16 family.</text>
</comment>
<evidence type="ECO:0000256" key="1">
    <source>
        <dbReference type="ARBA" id="ARBA00006668"/>
    </source>
</evidence>
<dbReference type="GO" id="GO:0003735">
    <property type="term" value="F:structural constituent of ribosome"/>
    <property type="evidence" value="ECO:0007669"/>
    <property type="project" value="InterPro"/>
</dbReference>
<evidence type="ECO:0000256" key="2">
    <source>
        <dbReference type="ARBA" id="ARBA00022980"/>
    </source>
</evidence>
<keyword evidence="2 4" id="KW-0689">Ribosomal protein</keyword>
<proteinExistence type="inferred from homology"/>
<dbReference type="GO" id="GO:0032543">
    <property type="term" value="P:mitochondrial translation"/>
    <property type="evidence" value="ECO:0007669"/>
    <property type="project" value="TreeGrafter"/>
</dbReference>
<dbReference type="EMBL" id="KY709208">
    <property type="protein sequence ID" value="ARO90523.1"/>
    <property type="molecule type" value="Genomic_DNA"/>
</dbReference>
<evidence type="ECO:0000313" key="5">
    <source>
        <dbReference type="EMBL" id="ARO90523.1"/>
    </source>
</evidence>
<evidence type="ECO:0000256" key="4">
    <source>
        <dbReference type="HAMAP-Rule" id="MF_00385"/>
    </source>
</evidence>
<organism evidence="5">
    <name type="scientific">Boldia erythrosiphon</name>
    <dbReference type="NCBI Taxonomy" id="74908"/>
    <lineage>
        <taxon>Eukaryota</taxon>
        <taxon>Rhodophyta</taxon>
        <taxon>Compsopogonophyceae</taxon>
        <taxon>Compsopogonales</taxon>
        <taxon>Boldiaceae</taxon>
        <taxon>Boldia</taxon>
    </lineage>
</organism>
<reference evidence="5" key="1">
    <citation type="submission" date="2017-03" db="EMBL/GenBank/DDBJ databases">
        <title>The new red algal subphylum Proteorhodophytina comprises the largest and most divergent plastid genomes known.</title>
        <authorList>
            <person name="Munoz-Gomez S.A."/>
            <person name="Mejia-Franco F.G."/>
            <person name="Durnin K."/>
            <person name="Morgan C."/>
            <person name="Grisdale C.J."/>
            <person name="Archibald J.M."/>
            <person name="Slamovits C.H."/>
        </authorList>
    </citation>
    <scope>NUCLEOTIDE SEQUENCE</scope>
    <source>
        <strain evidence="5">UTEX LB2858</strain>
    </source>
</reference>
<dbReference type="NCBIfam" id="TIGR00002">
    <property type="entry name" value="S16"/>
    <property type="match status" value="1"/>
</dbReference>
<protein>
    <recommendedName>
        <fullName evidence="4">Small ribosomal subunit protein bS16c</fullName>
    </recommendedName>
</protein>
<dbReference type="GO" id="GO:0005739">
    <property type="term" value="C:mitochondrion"/>
    <property type="evidence" value="ECO:0007669"/>
    <property type="project" value="GOC"/>
</dbReference>
<dbReference type="PANTHER" id="PTHR12919:SF20">
    <property type="entry name" value="SMALL RIBOSOMAL SUBUNIT PROTEIN BS16M"/>
    <property type="match status" value="1"/>
</dbReference>
<dbReference type="Pfam" id="PF00886">
    <property type="entry name" value="Ribosomal_S16"/>
    <property type="match status" value="1"/>
</dbReference>
<dbReference type="GO" id="GO:0015935">
    <property type="term" value="C:small ribosomal subunit"/>
    <property type="evidence" value="ECO:0007669"/>
    <property type="project" value="TreeGrafter"/>
</dbReference>
<dbReference type="AlphaFoldDB" id="A0A1X9PUY4"/>
<dbReference type="PROSITE" id="PS00732">
    <property type="entry name" value="RIBOSOMAL_S16"/>
    <property type="match status" value="1"/>
</dbReference>
<dbReference type="GO" id="GO:0009507">
    <property type="term" value="C:chloroplast"/>
    <property type="evidence" value="ECO:0007669"/>
    <property type="project" value="UniProtKB-SubCell"/>
</dbReference>
<keyword evidence="5" id="KW-0150">Chloroplast</keyword>
<dbReference type="Gene3D" id="3.30.1320.10">
    <property type="match status" value="1"/>
</dbReference>
<dbReference type="RefSeq" id="YP_009369835.1">
    <property type="nucleotide sequence ID" value="NC_034776.1"/>
</dbReference>
<evidence type="ECO:0000256" key="3">
    <source>
        <dbReference type="ARBA" id="ARBA00023274"/>
    </source>
</evidence>
<dbReference type="HAMAP" id="MF_00385">
    <property type="entry name" value="Ribosomal_bS16"/>
    <property type="match status" value="1"/>
</dbReference>
<dbReference type="InterPro" id="IPR000307">
    <property type="entry name" value="Ribosomal_bS16"/>
</dbReference>
<accession>A0A1X9PUY4</accession>
<keyword evidence="5" id="KW-0934">Plastid</keyword>
<dbReference type="PANTHER" id="PTHR12919">
    <property type="entry name" value="30S RIBOSOMAL PROTEIN S16"/>
    <property type="match status" value="1"/>
</dbReference>
<dbReference type="GeneID" id="32891345"/>
<gene>
    <name evidence="4 5" type="primary">rps16</name>
</gene>
<name>A0A1X9PUY4_9RHOD</name>
<dbReference type="SUPFAM" id="SSF54565">
    <property type="entry name" value="Ribosomal protein S16"/>
    <property type="match status" value="1"/>
</dbReference>
<dbReference type="InterPro" id="IPR023803">
    <property type="entry name" value="Ribosomal_bS16_dom_sf"/>
</dbReference>
<sequence length="80" mass="9519">MIKIRLKRCGRKKHPVYRIVVMDVKTKRNGKPIEEIGFYNPITKESRLKLERITQRLTEGAKLTKTANYIFNKYSKHNTQ</sequence>